<keyword evidence="2" id="KW-0812">Transmembrane</keyword>
<dbReference type="NCBIfam" id="TIGR03177">
    <property type="entry name" value="pilus_cpaB"/>
    <property type="match status" value="1"/>
</dbReference>
<sequence>MSSIDHLRNKLRSNHQDTQELTPETGAHEAPKSFRRPSPVFTDELPGTADLDASVFQEPASPSTNAAPVSETQPKKANPLLEKLKQLEVNRKMLIIALGVAGLATLLSMSYIKGIAEPLRGQSKLIKVVTLVKDVPARTPLKEDMVQIKEIPAAYVPEGATRVEPGKTPVVLGMLTVTALYKGEMLMKERMSDPNAATGLATQIPEGHRAITVRTDNAYLMKPGDYVDVIAAIKDLNPVRRGKIISIPVLQRAKILAVGNQFTSEAGNSGNSNSMPREITVAVPDERVNLMSILEQSNGKFNVIQRAAGDQHIQTELYTIQEIEDALQGKFESTPTADTTTPTKEVKPAAKTTKEEDPTEEDISKLVDLSGGAPAAPAAPAYRAPAYRAPVYRAPVRQAPRRPAAAPAQRPAAAPARAPVRPYRAPTVIQGGVQTQGGE</sequence>
<reference evidence="4 5" key="1">
    <citation type="submission" date="2017-09" db="EMBL/GenBank/DDBJ databases">
        <title>Depth-based differentiation of microbial function through sediment-hosted aquifers and enrichment of novel symbionts in the deep terrestrial subsurface.</title>
        <authorList>
            <person name="Probst A.J."/>
            <person name="Ladd B."/>
            <person name="Jarett J.K."/>
            <person name="Geller-Mcgrath D.E."/>
            <person name="Sieber C.M."/>
            <person name="Emerson J.B."/>
            <person name="Anantharaman K."/>
            <person name="Thomas B.C."/>
            <person name="Malmstrom R."/>
            <person name="Stieglmeier M."/>
            <person name="Klingl A."/>
            <person name="Woyke T."/>
            <person name="Ryan C.M."/>
            <person name="Banfield J.F."/>
        </authorList>
    </citation>
    <scope>NUCLEOTIDE SEQUENCE [LARGE SCALE GENOMIC DNA]</scope>
    <source>
        <strain evidence="4">CG17_big_fil_post_rev_8_21_14_2_50_48_46</strain>
    </source>
</reference>
<feature type="domain" description="Flp pilus assembly protein RcpC/CpaB" evidence="3">
    <location>
        <begin position="199"/>
        <end position="296"/>
    </location>
</feature>
<name>A0A2M7GB68_9BACT</name>
<feature type="compositionally biased region" description="Low complexity" evidence="1">
    <location>
        <begin position="334"/>
        <end position="343"/>
    </location>
</feature>
<feature type="region of interest" description="Disordered" evidence="1">
    <location>
        <begin position="58"/>
        <end position="77"/>
    </location>
</feature>
<dbReference type="Proteomes" id="UP000231019">
    <property type="component" value="Unassembled WGS sequence"/>
</dbReference>
<gene>
    <name evidence="4" type="primary">cpaB</name>
    <name evidence="4" type="ORF">COW36_00950</name>
</gene>
<dbReference type="CDD" id="cd11614">
    <property type="entry name" value="SAF_CpaB_FlgA_like"/>
    <property type="match status" value="1"/>
</dbReference>
<feature type="compositionally biased region" description="Low complexity" evidence="1">
    <location>
        <begin position="395"/>
        <end position="433"/>
    </location>
</feature>
<evidence type="ECO:0000256" key="1">
    <source>
        <dbReference type="SAM" id="MobiDB-lite"/>
    </source>
</evidence>
<protein>
    <submittedName>
        <fullName evidence="4">Flp pilus assembly protein CpaB</fullName>
    </submittedName>
</protein>
<evidence type="ECO:0000259" key="3">
    <source>
        <dbReference type="Pfam" id="PF16976"/>
    </source>
</evidence>
<organism evidence="4 5">
    <name type="scientific">bacterium (Candidatus Blackallbacteria) CG17_big_fil_post_rev_8_21_14_2_50_48_46</name>
    <dbReference type="NCBI Taxonomy" id="2014261"/>
    <lineage>
        <taxon>Bacteria</taxon>
        <taxon>Candidatus Blackallbacteria</taxon>
    </lineage>
</organism>
<feature type="region of interest" description="Disordered" evidence="1">
    <location>
        <begin position="332"/>
        <end position="379"/>
    </location>
</feature>
<proteinExistence type="predicted"/>
<feature type="compositionally biased region" description="Basic and acidic residues" evidence="1">
    <location>
        <begin position="344"/>
        <end position="356"/>
    </location>
</feature>
<evidence type="ECO:0000313" key="5">
    <source>
        <dbReference type="Proteomes" id="UP000231019"/>
    </source>
</evidence>
<dbReference type="Pfam" id="PF16976">
    <property type="entry name" value="RcpC"/>
    <property type="match status" value="1"/>
</dbReference>
<dbReference type="EMBL" id="PFFQ01000004">
    <property type="protein sequence ID" value="PIW19436.1"/>
    <property type="molecule type" value="Genomic_DNA"/>
</dbReference>
<dbReference type="InterPro" id="IPR017592">
    <property type="entry name" value="Pilus_assmbl_Flp-typ_CpaB"/>
</dbReference>
<dbReference type="AlphaFoldDB" id="A0A2M7GB68"/>
<keyword evidence="2" id="KW-1133">Transmembrane helix</keyword>
<feature type="transmembrane region" description="Helical" evidence="2">
    <location>
        <begin position="93"/>
        <end position="112"/>
    </location>
</feature>
<dbReference type="InterPro" id="IPR031571">
    <property type="entry name" value="RcpC_dom"/>
</dbReference>
<feature type="region of interest" description="Disordered" evidence="1">
    <location>
        <begin position="395"/>
        <end position="439"/>
    </location>
</feature>
<keyword evidence="2" id="KW-0472">Membrane</keyword>
<evidence type="ECO:0000313" key="4">
    <source>
        <dbReference type="EMBL" id="PIW19436.1"/>
    </source>
</evidence>
<feature type="compositionally biased region" description="Basic and acidic residues" evidence="1">
    <location>
        <begin position="1"/>
        <end position="18"/>
    </location>
</feature>
<feature type="compositionally biased region" description="Polar residues" evidence="1">
    <location>
        <begin position="60"/>
        <end position="72"/>
    </location>
</feature>
<comment type="caution">
    <text evidence="4">The sequence shown here is derived from an EMBL/GenBank/DDBJ whole genome shotgun (WGS) entry which is preliminary data.</text>
</comment>
<feature type="region of interest" description="Disordered" evidence="1">
    <location>
        <begin position="1"/>
        <end position="48"/>
    </location>
</feature>
<evidence type="ECO:0000256" key="2">
    <source>
        <dbReference type="SAM" id="Phobius"/>
    </source>
</evidence>
<accession>A0A2M7GB68</accession>